<reference evidence="2" key="2">
    <citation type="submission" date="2015-01" db="EMBL/GenBank/DDBJ databases">
        <title>Evolutionary Origins and Diversification of the Mycorrhizal Mutualists.</title>
        <authorList>
            <consortium name="DOE Joint Genome Institute"/>
            <consortium name="Mycorrhizal Genomics Consortium"/>
            <person name="Kohler A."/>
            <person name="Kuo A."/>
            <person name="Nagy L.G."/>
            <person name="Floudas D."/>
            <person name="Copeland A."/>
            <person name="Barry K.W."/>
            <person name="Cichocki N."/>
            <person name="Veneault-Fourrey C."/>
            <person name="LaButti K."/>
            <person name="Lindquist E.A."/>
            <person name="Lipzen A."/>
            <person name="Lundell T."/>
            <person name="Morin E."/>
            <person name="Murat C."/>
            <person name="Riley R."/>
            <person name="Ohm R."/>
            <person name="Sun H."/>
            <person name="Tunlid A."/>
            <person name="Henrissat B."/>
            <person name="Grigoriev I.V."/>
            <person name="Hibbett D.S."/>
            <person name="Martin F."/>
        </authorList>
    </citation>
    <scope>NUCLEOTIDE SEQUENCE [LARGE SCALE GENOMIC DNA]</scope>
    <source>
        <strain evidence="2">LaAM-08-1</strain>
    </source>
</reference>
<reference evidence="1 2" key="1">
    <citation type="submission" date="2014-04" db="EMBL/GenBank/DDBJ databases">
        <authorList>
            <consortium name="DOE Joint Genome Institute"/>
            <person name="Kuo A."/>
            <person name="Kohler A."/>
            <person name="Nagy L.G."/>
            <person name="Floudas D."/>
            <person name="Copeland A."/>
            <person name="Barry K.W."/>
            <person name="Cichocki N."/>
            <person name="Veneault-Fourrey C."/>
            <person name="LaButti K."/>
            <person name="Lindquist E.A."/>
            <person name="Lipzen A."/>
            <person name="Lundell T."/>
            <person name="Morin E."/>
            <person name="Murat C."/>
            <person name="Sun H."/>
            <person name="Tunlid A."/>
            <person name="Henrissat B."/>
            <person name="Grigoriev I.V."/>
            <person name="Hibbett D.S."/>
            <person name="Martin F."/>
            <person name="Nordberg H.P."/>
            <person name="Cantor M.N."/>
            <person name="Hua S.X."/>
        </authorList>
    </citation>
    <scope>NUCLEOTIDE SEQUENCE [LARGE SCALE GENOMIC DNA]</scope>
    <source>
        <strain evidence="1 2">LaAM-08-1</strain>
    </source>
</reference>
<accession>A0A0C9X0D3</accession>
<dbReference type="Proteomes" id="UP000054477">
    <property type="component" value="Unassembled WGS sequence"/>
</dbReference>
<keyword evidence="2" id="KW-1185">Reference proteome</keyword>
<protein>
    <submittedName>
        <fullName evidence="1">Uncharacterized protein</fullName>
    </submittedName>
</protein>
<evidence type="ECO:0000313" key="2">
    <source>
        <dbReference type="Proteomes" id="UP000054477"/>
    </source>
</evidence>
<sequence length="140" mass="15663">MPSSATVIPSRKAPHTMLGHCHPSDHKRKFESESWRVGITAVSPLVCYRPFVTYSFVPYSLARPYHSAYIRSFSPLTAPIRSGPGSTTPTQAPLRLSYRLSKVHQGPQDPATCIPSCIEPRRNYRHALILLTNSTSYRVP</sequence>
<name>A0A0C9X0D3_9AGAR</name>
<evidence type="ECO:0000313" key="1">
    <source>
        <dbReference type="EMBL" id="KIJ94773.1"/>
    </source>
</evidence>
<organism evidence="1 2">
    <name type="scientific">Laccaria amethystina LaAM-08-1</name>
    <dbReference type="NCBI Taxonomy" id="1095629"/>
    <lineage>
        <taxon>Eukaryota</taxon>
        <taxon>Fungi</taxon>
        <taxon>Dikarya</taxon>
        <taxon>Basidiomycota</taxon>
        <taxon>Agaricomycotina</taxon>
        <taxon>Agaricomycetes</taxon>
        <taxon>Agaricomycetidae</taxon>
        <taxon>Agaricales</taxon>
        <taxon>Agaricineae</taxon>
        <taxon>Hydnangiaceae</taxon>
        <taxon>Laccaria</taxon>
    </lineage>
</organism>
<gene>
    <name evidence="1" type="ORF">K443DRAFT_349686</name>
</gene>
<proteinExistence type="predicted"/>
<dbReference type="AlphaFoldDB" id="A0A0C9X0D3"/>
<dbReference type="HOGENOM" id="CLU_1835472_0_0_1"/>
<dbReference type="EMBL" id="KN838779">
    <property type="protein sequence ID" value="KIJ94773.1"/>
    <property type="molecule type" value="Genomic_DNA"/>
</dbReference>